<dbReference type="InterPro" id="IPR002941">
    <property type="entry name" value="DNA_methylase_N4/N6"/>
</dbReference>
<keyword evidence="3 6" id="KW-0808">Transferase</keyword>
<dbReference type="GO" id="GO:0003677">
    <property type="term" value="F:DNA binding"/>
    <property type="evidence" value="ECO:0007669"/>
    <property type="project" value="InterPro"/>
</dbReference>
<protein>
    <submittedName>
        <fullName evidence="6">Site-specific DNA-methyltransferase</fullName>
    </submittedName>
</protein>
<dbReference type="Pfam" id="PF01555">
    <property type="entry name" value="N6_N4_Mtase"/>
    <property type="match status" value="1"/>
</dbReference>
<proteinExistence type="inferred from homology"/>
<dbReference type="InterPro" id="IPR002295">
    <property type="entry name" value="N4/N6-MTase_EcoPI_Mod-like"/>
</dbReference>
<dbReference type="GO" id="GO:0032259">
    <property type="term" value="P:methylation"/>
    <property type="evidence" value="ECO:0007669"/>
    <property type="project" value="UniProtKB-KW"/>
</dbReference>
<comment type="caution">
    <text evidence="6">The sequence shown here is derived from an EMBL/GenBank/DDBJ whole genome shotgun (WGS) entry which is preliminary data.</text>
</comment>
<dbReference type="InterPro" id="IPR002052">
    <property type="entry name" value="DNA_methylase_N6_adenine_CS"/>
</dbReference>
<dbReference type="SUPFAM" id="SSF53335">
    <property type="entry name" value="S-adenosyl-L-methionine-dependent methyltransferases"/>
    <property type="match status" value="1"/>
</dbReference>
<evidence type="ECO:0000256" key="1">
    <source>
        <dbReference type="ARBA" id="ARBA00006594"/>
    </source>
</evidence>
<evidence type="ECO:0000256" key="4">
    <source>
        <dbReference type="ARBA" id="ARBA00022691"/>
    </source>
</evidence>
<keyword evidence="2 6" id="KW-0489">Methyltransferase</keyword>
<evidence type="ECO:0000259" key="5">
    <source>
        <dbReference type="Pfam" id="PF01555"/>
    </source>
</evidence>
<dbReference type="PRINTS" id="PR00506">
    <property type="entry name" value="D21N6MTFRASE"/>
</dbReference>
<dbReference type="AlphaFoldDB" id="A0A2S3ZW81"/>
<evidence type="ECO:0000313" key="6">
    <source>
        <dbReference type="EMBL" id="POH73450.1"/>
    </source>
</evidence>
<accession>A0A2S3ZW81</accession>
<dbReference type="GO" id="GO:0008170">
    <property type="term" value="F:N-methyltransferase activity"/>
    <property type="evidence" value="ECO:0007669"/>
    <property type="project" value="InterPro"/>
</dbReference>
<sequence>MSKSMFEVYLNEVTDEGLRARLKAEFERTTKKFGLVFERHSPEGIRMPQSQVRRGRTVIRESDGIFHKVRAISGDSVTLTDEHGNVIEEKLSNVTAARQFGEVVFPGLKTVGSVRTGKSDDPAHVVINGENFHALEMLGYTHPESVNLIYIDPPYNTGNKTWQYNDHYVAEQDSFRHSKWLSFMERRLTLAKKLLKPTGVIIVAIDDNEHHRLRMLMDEIFGSNNFISDVVWQGGRKNDSRYISNGADYMLVYAKSEPAMSDVDIRWREEKPGIHEVVAAGADAWAQSGGNEKIAEGKMRAWFRAQPTDSPTRALSRNVYFLPDGTLCADGDLRAPEARPNRCRTPLANPDSGIEYAVPSDGWRCEESTLFRYLAEGRIIFRSDPSTPPRLKKPLQDTDGQVVVSVFERQRTHSGRHLQGIFGDKRFPFPKDHEVLMRWIRLVAPNDAVILDFFGGSGTTAEAVIRLNAEDQGTRQCILVTNNELSAKDDAALRKAGHQPGSAEYEAKGVFHHVTKPRVETVVTGVRQDGSTHSDGVPANVEFLDLAYLEESRVHAALEYENLAPLFWLKSGAVGPVVQRTGEPQDYEWNVESSMAVLFNAGKAAELAELLTTKPNQVKHVFIITDSPEQGDLAGEAFGDEITVEPIYGSYLDAFQINRSDS</sequence>
<comment type="similarity">
    <text evidence="1">Belongs to the N(4)/N(6)-methyltransferase family.</text>
</comment>
<feature type="domain" description="DNA methylase N-4/N-6" evidence="5">
    <location>
        <begin position="146"/>
        <end position="469"/>
    </location>
</feature>
<evidence type="ECO:0000256" key="3">
    <source>
        <dbReference type="ARBA" id="ARBA00022679"/>
    </source>
</evidence>
<evidence type="ECO:0000313" key="7">
    <source>
        <dbReference type="Proteomes" id="UP000237061"/>
    </source>
</evidence>
<reference evidence="6 7" key="1">
    <citation type="submission" date="2018-01" db="EMBL/GenBank/DDBJ databases">
        <title>Arthrobacter sp. nov., from glaciers in China.</title>
        <authorList>
            <person name="Liu Q."/>
            <person name="Xin Y.-H."/>
        </authorList>
    </citation>
    <scope>NUCLEOTIDE SEQUENCE [LARGE SCALE GENOMIC DNA]</scope>
    <source>
        <strain evidence="6 7">HLT2-12-2</strain>
    </source>
</reference>
<keyword evidence="7" id="KW-1185">Reference proteome</keyword>
<dbReference type="Gene3D" id="3.40.50.150">
    <property type="entry name" value="Vaccinia Virus protein VP39"/>
    <property type="match status" value="1"/>
</dbReference>
<dbReference type="InterPro" id="IPR029063">
    <property type="entry name" value="SAM-dependent_MTases_sf"/>
</dbReference>
<dbReference type="RefSeq" id="WP_103465799.1">
    <property type="nucleotide sequence ID" value="NZ_PPXC01000007.1"/>
</dbReference>
<name>A0A2S3ZW81_ARTGL</name>
<organism evidence="6 7">
    <name type="scientific">Arthrobacter glacialis</name>
    <dbReference type="NCBI Taxonomy" id="1664"/>
    <lineage>
        <taxon>Bacteria</taxon>
        <taxon>Bacillati</taxon>
        <taxon>Actinomycetota</taxon>
        <taxon>Actinomycetes</taxon>
        <taxon>Micrococcales</taxon>
        <taxon>Micrococcaceae</taxon>
        <taxon>Arthrobacter</taxon>
    </lineage>
</organism>
<dbReference type="Proteomes" id="UP000237061">
    <property type="component" value="Unassembled WGS sequence"/>
</dbReference>
<evidence type="ECO:0000256" key="2">
    <source>
        <dbReference type="ARBA" id="ARBA00022603"/>
    </source>
</evidence>
<dbReference type="PROSITE" id="PS00092">
    <property type="entry name" value="N6_MTASE"/>
    <property type="match status" value="1"/>
</dbReference>
<gene>
    <name evidence="6" type="ORF">CVS27_11120</name>
</gene>
<keyword evidence="4" id="KW-0949">S-adenosyl-L-methionine</keyword>
<dbReference type="EMBL" id="PPXC01000007">
    <property type="protein sequence ID" value="POH73450.1"/>
    <property type="molecule type" value="Genomic_DNA"/>
</dbReference>